<dbReference type="OrthoDB" id="6372431at2759"/>
<dbReference type="GO" id="GO:0005524">
    <property type="term" value="F:ATP binding"/>
    <property type="evidence" value="ECO:0007669"/>
    <property type="project" value="UniProtKB-KW"/>
</dbReference>
<keyword evidence="5" id="KW-0732">Signal</keyword>
<dbReference type="PaxDb" id="55529-EKX51894"/>
<gene>
    <name evidence="6" type="ORF">GUITHDRAFT_161457</name>
</gene>
<comment type="similarity">
    <text evidence="1">Belongs to the GDA1/CD39 NTPase family.</text>
</comment>
<dbReference type="Pfam" id="PF01150">
    <property type="entry name" value="GDA1_CD39"/>
    <property type="match status" value="1"/>
</dbReference>
<evidence type="ECO:0000313" key="6">
    <source>
        <dbReference type="EMBL" id="EKX51894.1"/>
    </source>
</evidence>
<feature type="active site" description="Proton acceptor" evidence="3">
    <location>
        <position position="163"/>
    </location>
</feature>
<evidence type="ECO:0000313" key="8">
    <source>
        <dbReference type="Proteomes" id="UP000011087"/>
    </source>
</evidence>
<proteinExistence type="inferred from homology"/>
<dbReference type="OMA" id="WTCRIKE"/>
<evidence type="ECO:0000256" key="4">
    <source>
        <dbReference type="PIRSR" id="PIRSR600407-2"/>
    </source>
</evidence>
<dbReference type="GO" id="GO:0016787">
    <property type="term" value="F:hydrolase activity"/>
    <property type="evidence" value="ECO:0007669"/>
    <property type="project" value="UniProtKB-KW"/>
</dbReference>
<feature type="chain" id="PRO_5008771769" evidence="5">
    <location>
        <begin position="26"/>
        <end position="441"/>
    </location>
</feature>
<evidence type="ECO:0000256" key="2">
    <source>
        <dbReference type="ARBA" id="ARBA00022801"/>
    </source>
</evidence>
<sequence length="441" mass="49166">MGAERMTRNLFPLMLFVLLISGIYGLTPAERDAAEKGEVGYGLMMDAGSTGSRIHVYRWVWNGDSLPNVTDDFFKQVKPGLSAFASDPAAAAHSLQPLLDYALSVMPQASVKATWVQLFATAGLRLLPDEQQTNLLNAVRQLLASSPFIFQDDWVAIASGEDEAVDAWITANYILKTATHIQPERTFGTIDLGGGSLQITTRQEPSKTPVGPRFDLYLGDESLPLFAQSYLGYGLMEQRRRVDGLVIQRSKVANNENDEDINVEHPCLLRGAPSTGFFDVPEQYVFNGTSDFDSCFRLMQTLASSCNDTALECTSLASMPPPNFHGRYLAFSYVYDVLPEFVKGDTPTVAEIATAAREICKMDYESFVSKHKDYETSHPDFQVRACQDLTYILYILEEYLNIPVDAQKVQLVKQIHGKEMSWTLGATLRMLHRPSNVKREL</sequence>
<dbReference type="AlphaFoldDB" id="L1JUB4"/>
<dbReference type="HOGENOM" id="CLU_010246_0_2_1"/>
<dbReference type="Proteomes" id="UP000011087">
    <property type="component" value="Unassembled WGS sequence"/>
</dbReference>
<reference evidence="7" key="3">
    <citation type="submission" date="2015-06" db="UniProtKB">
        <authorList>
            <consortium name="EnsemblProtists"/>
        </authorList>
    </citation>
    <scope>IDENTIFICATION</scope>
</reference>
<keyword evidence="4" id="KW-0547">Nucleotide-binding</keyword>
<dbReference type="EMBL" id="JH992974">
    <property type="protein sequence ID" value="EKX51894.1"/>
    <property type="molecule type" value="Genomic_DNA"/>
</dbReference>
<protein>
    <submittedName>
        <fullName evidence="6 7">Uncharacterized protein</fullName>
    </submittedName>
</protein>
<feature type="signal peptide" evidence="5">
    <location>
        <begin position="1"/>
        <end position="25"/>
    </location>
</feature>
<keyword evidence="2" id="KW-0378">Hydrolase</keyword>
<evidence type="ECO:0000313" key="7">
    <source>
        <dbReference type="EnsemblProtists" id="EKX51894"/>
    </source>
</evidence>
<dbReference type="Gene3D" id="3.30.420.40">
    <property type="match status" value="1"/>
</dbReference>
<evidence type="ECO:0000256" key="3">
    <source>
        <dbReference type="PIRSR" id="PIRSR600407-1"/>
    </source>
</evidence>
<dbReference type="GeneID" id="17308691"/>
<organism evidence="6">
    <name type="scientific">Guillardia theta (strain CCMP2712)</name>
    <name type="common">Cryptophyte</name>
    <dbReference type="NCBI Taxonomy" id="905079"/>
    <lineage>
        <taxon>Eukaryota</taxon>
        <taxon>Cryptophyceae</taxon>
        <taxon>Pyrenomonadales</taxon>
        <taxon>Geminigeraceae</taxon>
        <taxon>Guillardia</taxon>
    </lineage>
</organism>
<reference evidence="8" key="2">
    <citation type="submission" date="2012-11" db="EMBL/GenBank/DDBJ databases">
        <authorList>
            <person name="Kuo A."/>
            <person name="Curtis B.A."/>
            <person name="Tanifuji G."/>
            <person name="Burki F."/>
            <person name="Gruber A."/>
            <person name="Irimia M."/>
            <person name="Maruyama S."/>
            <person name="Arias M.C."/>
            <person name="Ball S.G."/>
            <person name="Gile G.H."/>
            <person name="Hirakawa Y."/>
            <person name="Hopkins J.F."/>
            <person name="Rensing S.A."/>
            <person name="Schmutz J."/>
            <person name="Symeonidi A."/>
            <person name="Elias M."/>
            <person name="Eveleigh R.J."/>
            <person name="Herman E.K."/>
            <person name="Klute M.J."/>
            <person name="Nakayama T."/>
            <person name="Obornik M."/>
            <person name="Reyes-Prieto A."/>
            <person name="Armbrust E.V."/>
            <person name="Aves S.J."/>
            <person name="Beiko R.G."/>
            <person name="Coutinho P."/>
            <person name="Dacks J.B."/>
            <person name="Durnford D.G."/>
            <person name="Fast N.M."/>
            <person name="Green B.R."/>
            <person name="Grisdale C."/>
            <person name="Hempe F."/>
            <person name="Henrissat B."/>
            <person name="Hoppner M.P."/>
            <person name="Ishida K.-I."/>
            <person name="Kim E."/>
            <person name="Koreny L."/>
            <person name="Kroth P.G."/>
            <person name="Liu Y."/>
            <person name="Malik S.-B."/>
            <person name="Maier U.G."/>
            <person name="McRose D."/>
            <person name="Mock T."/>
            <person name="Neilson J.A."/>
            <person name="Onodera N.T."/>
            <person name="Poole A.M."/>
            <person name="Pritham E.J."/>
            <person name="Richards T.A."/>
            <person name="Rocap G."/>
            <person name="Roy S.W."/>
            <person name="Sarai C."/>
            <person name="Schaack S."/>
            <person name="Shirato S."/>
            <person name="Slamovits C.H."/>
            <person name="Spencer D.F."/>
            <person name="Suzuki S."/>
            <person name="Worden A.Z."/>
            <person name="Zauner S."/>
            <person name="Barry K."/>
            <person name="Bell C."/>
            <person name="Bharti A.K."/>
            <person name="Crow J.A."/>
            <person name="Grimwood J."/>
            <person name="Kramer R."/>
            <person name="Lindquist E."/>
            <person name="Lucas S."/>
            <person name="Salamov A."/>
            <person name="McFadden G.I."/>
            <person name="Lane C.E."/>
            <person name="Keeling P.J."/>
            <person name="Gray M.W."/>
            <person name="Grigoriev I.V."/>
            <person name="Archibald J.M."/>
        </authorList>
    </citation>
    <scope>NUCLEOTIDE SEQUENCE</scope>
    <source>
        <strain evidence="8">CCMP2712</strain>
    </source>
</reference>
<dbReference type="eggNOG" id="KOG1385">
    <property type="taxonomic scope" value="Eukaryota"/>
</dbReference>
<evidence type="ECO:0000256" key="5">
    <source>
        <dbReference type="SAM" id="SignalP"/>
    </source>
</evidence>
<dbReference type="Gene3D" id="3.30.420.150">
    <property type="entry name" value="Exopolyphosphatase. Domain 2"/>
    <property type="match status" value="1"/>
</dbReference>
<accession>L1JUB4</accession>
<dbReference type="STRING" id="905079.L1JUB4"/>
<dbReference type="PANTHER" id="PTHR11782">
    <property type="entry name" value="ADENOSINE/GUANOSINE DIPHOSPHATASE"/>
    <property type="match status" value="1"/>
</dbReference>
<name>L1JUB4_GUITC</name>
<dbReference type="RefSeq" id="XP_005838874.1">
    <property type="nucleotide sequence ID" value="XM_005838817.1"/>
</dbReference>
<keyword evidence="8" id="KW-1185">Reference proteome</keyword>
<evidence type="ECO:0000256" key="1">
    <source>
        <dbReference type="ARBA" id="ARBA00009283"/>
    </source>
</evidence>
<dbReference type="InterPro" id="IPR000407">
    <property type="entry name" value="GDA1_CD39_NTPase"/>
</dbReference>
<dbReference type="CDD" id="cd24003">
    <property type="entry name" value="ASKHA_NBD_GDA1_CD39_NTPase"/>
    <property type="match status" value="1"/>
</dbReference>
<dbReference type="KEGG" id="gtt:GUITHDRAFT_161457"/>
<feature type="binding site" evidence="4">
    <location>
        <begin position="194"/>
        <end position="198"/>
    </location>
    <ligand>
        <name>ATP</name>
        <dbReference type="ChEBI" id="CHEBI:30616"/>
    </ligand>
</feature>
<keyword evidence="4" id="KW-0067">ATP-binding</keyword>
<reference evidence="6 8" key="1">
    <citation type="journal article" date="2012" name="Nature">
        <title>Algal genomes reveal evolutionary mosaicism and the fate of nucleomorphs.</title>
        <authorList>
            <consortium name="DOE Joint Genome Institute"/>
            <person name="Curtis B.A."/>
            <person name="Tanifuji G."/>
            <person name="Burki F."/>
            <person name="Gruber A."/>
            <person name="Irimia M."/>
            <person name="Maruyama S."/>
            <person name="Arias M.C."/>
            <person name="Ball S.G."/>
            <person name="Gile G.H."/>
            <person name="Hirakawa Y."/>
            <person name="Hopkins J.F."/>
            <person name="Kuo A."/>
            <person name="Rensing S.A."/>
            <person name="Schmutz J."/>
            <person name="Symeonidi A."/>
            <person name="Elias M."/>
            <person name="Eveleigh R.J."/>
            <person name="Herman E.K."/>
            <person name="Klute M.J."/>
            <person name="Nakayama T."/>
            <person name="Obornik M."/>
            <person name="Reyes-Prieto A."/>
            <person name="Armbrust E.V."/>
            <person name="Aves S.J."/>
            <person name="Beiko R.G."/>
            <person name="Coutinho P."/>
            <person name="Dacks J.B."/>
            <person name="Durnford D.G."/>
            <person name="Fast N.M."/>
            <person name="Green B.R."/>
            <person name="Grisdale C.J."/>
            <person name="Hempel F."/>
            <person name="Henrissat B."/>
            <person name="Hoppner M.P."/>
            <person name="Ishida K."/>
            <person name="Kim E."/>
            <person name="Koreny L."/>
            <person name="Kroth P.G."/>
            <person name="Liu Y."/>
            <person name="Malik S.B."/>
            <person name="Maier U.G."/>
            <person name="McRose D."/>
            <person name="Mock T."/>
            <person name="Neilson J.A."/>
            <person name="Onodera N.T."/>
            <person name="Poole A.M."/>
            <person name="Pritham E.J."/>
            <person name="Richards T.A."/>
            <person name="Rocap G."/>
            <person name="Roy S.W."/>
            <person name="Sarai C."/>
            <person name="Schaack S."/>
            <person name="Shirato S."/>
            <person name="Slamovits C.H."/>
            <person name="Spencer D.F."/>
            <person name="Suzuki S."/>
            <person name="Worden A.Z."/>
            <person name="Zauner S."/>
            <person name="Barry K."/>
            <person name="Bell C."/>
            <person name="Bharti A.K."/>
            <person name="Crow J.A."/>
            <person name="Grimwood J."/>
            <person name="Kramer R."/>
            <person name="Lindquist E."/>
            <person name="Lucas S."/>
            <person name="Salamov A."/>
            <person name="McFadden G.I."/>
            <person name="Lane C.E."/>
            <person name="Keeling P.J."/>
            <person name="Gray M.W."/>
            <person name="Grigoriev I.V."/>
            <person name="Archibald J.M."/>
        </authorList>
    </citation>
    <scope>NUCLEOTIDE SEQUENCE</scope>
    <source>
        <strain evidence="6 8">CCMP2712</strain>
    </source>
</reference>
<dbReference type="EnsemblProtists" id="EKX51894">
    <property type="protein sequence ID" value="EKX51894"/>
    <property type="gene ID" value="GUITHDRAFT_161457"/>
</dbReference>